<dbReference type="GO" id="GO:0004519">
    <property type="term" value="F:endonuclease activity"/>
    <property type="evidence" value="ECO:0007669"/>
    <property type="project" value="UniProtKB-KW"/>
</dbReference>
<dbReference type="CDD" id="cd22999">
    <property type="entry name" value="SAP_SLX4"/>
    <property type="match status" value="1"/>
</dbReference>
<feature type="compositionally biased region" description="Basic and acidic residues" evidence="8">
    <location>
        <begin position="55"/>
        <end position="72"/>
    </location>
</feature>
<feature type="region of interest" description="Disordered" evidence="8">
    <location>
        <begin position="729"/>
        <end position="751"/>
    </location>
</feature>
<dbReference type="GO" id="GO:0000712">
    <property type="term" value="P:resolution of meiotic recombination intermediates"/>
    <property type="evidence" value="ECO:0007669"/>
    <property type="project" value="TreeGrafter"/>
</dbReference>
<evidence type="ECO:0000256" key="5">
    <source>
        <dbReference type="ARBA" id="ARBA00023204"/>
    </source>
</evidence>
<feature type="compositionally biased region" description="Basic residues" evidence="8">
    <location>
        <begin position="1"/>
        <end position="10"/>
    </location>
</feature>
<keyword evidence="10" id="KW-0255">Endonuclease</keyword>
<dbReference type="Pfam" id="PF09494">
    <property type="entry name" value="Slx4"/>
    <property type="match status" value="1"/>
</dbReference>
<evidence type="ECO:0000256" key="4">
    <source>
        <dbReference type="ARBA" id="ARBA00023172"/>
    </source>
</evidence>
<keyword evidence="10" id="KW-0540">Nuclease</keyword>
<evidence type="ECO:0000313" key="10">
    <source>
        <dbReference type="RefSeq" id="XP_030372118.1"/>
    </source>
</evidence>
<feature type="compositionally biased region" description="Polar residues" evidence="8">
    <location>
        <begin position="1148"/>
        <end position="1169"/>
    </location>
</feature>
<dbReference type="GO" id="GO:0006281">
    <property type="term" value="P:DNA repair"/>
    <property type="evidence" value="ECO:0007669"/>
    <property type="project" value="UniProtKB-KW"/>
</dbReference>
<dbReference type="InterPro" id="IPR018574">
    <property type="entry name" value="Structure-sp_endonuc_su_Slx4"/>
</dbReference>
<protein>
    <recommendedName>
        <fullName evidence="7">Structure-specific endonuclease subunit SLX4</fullName>
    </recommendedName>
</protein>
<dbReference type="GO" id="GO:0033557">
    <property type="term" value="C:Slx1-Slx4 complex"/>
    <property type="evidence" value="ECO:0007669"/>
    <property type="project" value="InterPro"/>
</dbReference>
<dbReference type="GeneID" id="115622346"/>
<feature type="region of interest" description="Disordered" evidence="8">
    <location>
        <begin position="1"/>
        <end position="121"/>
    </location>
</feature>
<feature type="compositionally biased region" description="Basic residues" evidence="8">
    <location>
        <begin position="99"/>
        <end position="117"/>
    </location>
</feature>
<accession>A0A6J2TAI5</accession>
<evidence type="ECO:0000256" key="7">
    <source>
        <dbReference type="ARBA" id="ARBA00029496"/>
    </source>
</evidence>
<feature type="compositionally biased region" description="Polar residues" evidence="8">
    <location>
        <begin position="32"/>
        <end position="51"/>
    </location>
</feature>
<feature type="compositionally biased region" description="Polar residues" evidence="8">
    <location>
        <begin position="738"/>
        <end position="750"/>
    </location>
</feature>
<comment type="similarity">
    <text evidence="2">Belongs to the SLX4 family.</text>
</comment>
<comment type="subcellular location">
    <subcellularLocation>
        <location evidence="1">Nucleus</location>
    </subcellularLocation>
</comment>
<feature type="compositionally biased region" description="Basic and acidic residues" evidence="8">
    <location>
        <begin position="81"/>
        <end position="98"/>
    </location>
</feature>
<keyword evidence="9" id="KW-1185">Reference proteome</keyword>
<name>A0A6J2TAI5_DROLE</name>
<feature type="region of interest" description="Disordered" evidence="8">
    <location>
        <begin position="1148"/>
        <end position="1179"/>
    </location>
</feature>
<organism evidence="9 10">
    <name type="scientific">Drosophila lebanonensis</name>
    <name type="common">Fruit fly</name>
    <name type="synonym">Scaptodrosophila lebanonensis</name>
    <dbReference type="NCBI Taxonomy" id="7225"/>
    <lineage>
        <taxon>Eukaryota</taxon>
        <taxon>Metazoa</taxon>
        <taxon>Ecdysozoa</taxon>
        <taxon>Arthropoda</taxon>
        <taxon>Hexapoda</taxon>
        <taxon>Insecta</taxon>
        <taxon>Pterygota</taxon>
        <taxon>Neoptera</taxon>
        <taxon>Endopterygota</taxon>
        <taxon>Diptera</taxon>
        <taxon>Brachycera</taxon>
        <taxon>Muscomorpha</taxon>
        <taxon>Ephydroidea</taxon>
        <taxon>Drosophilidae</taxon>
        <taxon>Scaptodrosophila</taxon>
    </lineage>
</organism>
<dbReference type="Proteomes" id="UP000504634">
    <property type="component" value="Unplaced"/>
</dbReference>
<evidence type="ECO:0000313" key="9">
    <source>
        <dbReference type="Proteomes" id="UP000504634"/>
    </source>
</evidence>
<dbReference type="OrthoDB" id="5576441at2759"/>
<reference evidence="10" key="1">
    <citation type="submission" date="2025-08" db="UniProtKB">
        <authorList>
            <consortium name="RefSeq"/>
        </authorList>
    </citation>
    <scope>IDENTIFICATION</scope>
    <source>
        <strain evidence="10">11010-0011.00</strain>
        <tissue evidence="10">Whole body</tissue>
    </source>
</reference>
<evidence type="ECO:0000256" key="1">
    <source>
        <dbReference type="ARBA" id="ARBA00004123"/>
    </source>
</evidence>
<sequence length="1322" mass="150261">MDRQTRKTNFKKLQLPATTKLRSTRSSKRNTETLTLSNYFNTPEKVSNQADQVEDQSKESEQTATKTNDKIRAANLETSPDEPKIKKPRESDDFEKPGPKPKKAPKIKAKAPRRGRSKQQPAISNFLRNEQLFAEVTAQHCIADNFSPDDIEMALALSKSEAEKHGRLRLHESDDAVVDLIGNTDTEEGNIQNIRLKLQKYGFRTAAKEDYNSLSVAILPGVRRGGKKCRWANKFTALTLRNPEIQLKKLQNRVVTLLAEQWITKEASSEEYSLTSYELISTDLRLLEASDEKRITHEPSEQPLTDLNAYYVRDLFEVSKTPANHLLKDWSAIQGRDLSPKRLTTQSRRRKELLEKVYSELEELFGNKPKPEQKVSSNEMVINNGLPELAKLIKENKVPSLEVENRVKPVVSPKARSLESLEVNESDVRANKQPELAKFFKKNAKALGEESPEINELSNINELSAFAKLIEDNIVEEKSAACATQIEMYQISCSPMNEQPDKRARIGQNEKENISPVTDSLLSIPSQITRCTSPDLFADSDDDGDSMPEVVSREAKEFEDFSLKPYKDDEQEQPHSITTYENYSSDDVKTAVITLPAKKYIKSEEYQFIKNPNEAIIDLSQDSSCSEPENKKANSFFDNDLFDSRPNLEFDEYVEEWKPDYQEVIDFDSRLNVSDNISTISKTYSKSSLHLSSTNCKEDFDSFKIISRMEEKNCSDDFSFTLPNSRQNSDLRIKDSEMTSPTNKTSQDSAKSFAKLDEAAFQLQMSASQSFRISCNQTPNKTKAVEYEHGFKSPVQSSKSNTFNDDSISAFVSPFKHSHSSIDLTQDSNDEAEIETENDGILLSDDEINYSIWKADKTFHTKTINSDIDNCNDIQKKSSFHSAFSFENPVVLSSFHSVDDLHADLMASPTISSKSGNSHSPNKSALSKERAEFGILDAALSQPFTFSQLDSPAKLSDSKEEIDWSDASFLDVIPEVTFKRYSSSHNHKFNELLADVLESEKALKPPSPPPVDLDFDEFDRLVFQTTNDSVTPTASDAFPSGLDRLLKGEINLETLPQPTTPVKQRSPKKSLSVPDQLEVNGQVYKVRVSHSPKPDFIKLSESELLKQLYNYGIKPLKRKQAVKMLEFIYNQTHPKMFVPKIEEPEPTQSIIKKTSLSRSKSTPVGISNNKKQDRLQQTDSLDCLTPTESRAEGKLQLRDAFGDHLLRFSQALPPTLCDDFEYYVLQTNITKKTPQPLVPLHIAWHNLLLANPDLHESILMYEPIDLQEIYMYLKQLGHRYEPKEMKCFFDRRSIIFRYELAPNAKQAERHVRKKPKKPVARY</sequence>
<dbReference type="GO" id="GO:0006260">
    <property type="term" value="P:DNA replication"/>
    <property type="evidence" value="ECO:0007669"/>
    <property type="project" value="InterPro"/>
</dbReference>
<keyword evidence="3" id="KW-0227">DNA damage</keyword>
<dbReference type="PANTHER" id="PTHR21541">
    <property type="entry name" value="BTB POZ DOMAIN CONTAINING 12"/>
    <property type="match status" value="1"/>
</dbReference>
<dbReference type="RefSeq" id="XP_030372118.1">
    <property type="nucleotide sequence ID" value="XM_030516258.1"/>
</dbReference>
<keyword evidence="6" id="KW-0539">Nucleus</keyword>
<keyword evidence="5" id="KW-0234">DNA repair</keyword>
<evidence type="ECO:0000256" key="6">
    <source>
        <dbReference type="ARBA" id="ARBA00023242"/>
    </source>
</evidence>
<gene>
    <name evidence="10" type="primary">LOC115622346</name>
</gene>
<proteinExistence type="inferred from homology"/>
<evidence type="ECO:0000256" key="8">
    <source>
        <dbReference type="SAM" id="MobiDB-lite"/>
    </source>
</evidence>
<dbReference type="PANTHER" id="PTHR21541:SF3">
    <property type="entry name" value="STRUCTURE-SPECIFIC ENDONUCLEASE SUBUNIT SLX4"/>
    <property type="match status" value="1"/>
</dbReference>
<evidence type="ECO:0000256" key="3">
    <source>
        <dbReference type="ARBA" id="ARBA00022763"/>
    </source>
</evidence>
<keyword evidence="4" id="KW-0233">DNA recombination</keyword>
<keyword evidence="10" id="KW-0378">Hydrolase</keyword>
<evidence type="ECO:0000256" key="2">
    <source>
        <dbReference type="ARBA" id="ARBA00006661"/>
    </source>
</evidence>
<dbReference type="CTD" id="38809"/>